<reference evidence="1" key="1">
    <citation type="journal article" date="2015" name="Nature">
        <title>Complex archaea that bridge the gap between prokaryotes and eukaryotes.</title>
        <authorList>
            <person name="Spang A."/>
            <person name="Saw J.H."/>
            <person name="Jorgensen S.L."/>
            <person name="Zaremba-Niedzwiedzka K."/>
            <person name="Martijn J."/>
            <person name="Lind A.E."/>
            <person name="van Eijk R."/>
            <person name="Schleper C."/>
            <person name="Guy L."/>
            <person name="Ettema T.J."/>
        </authorList>
    </citation>
    <scope>NUCLEOTIDE SEQUENCE</scope>
</reference>
<evidence type="ECO:0000313" key="1">
    <source>
        <dbReference type="EMBL" id="KKK56832.1"/>
    </source>
</evidence>
<name>A0A0F8WIY6_9ZZZZ</name>
<accession>A0A0F8WIY6</accession>
<organism evidence="1">
    <name type="scientific">marine sediment metagenome</name>
    <dbReference type="NCBI Taxonomy" id="412755"/>
    <lineage>
        <taxon>unclassified sequences</taxon>
        <taxon>metagenomes</taxon>
        <taxon>ecological metagenomes</taxon>
    </lineage>
</organism>
<proteinExistence type="predicted"/>
<gene>
    <name evidence="1" type="ORF">LCGC14_3060580</name>
</gene>
<dbReference type="EMBL" id="LAZR01064795">
    <property type="protein sequence ID" value="KKK56832.1"/>
    <property type="molecule type" value="Genomic_DNA"/>
</dbReference>
<sequence>LKTSHIFVALTISVESSLANKDGRFAININGVDHDVIVRSFDSTDKGSIVVFARTTTPLAPGTYTVKGRWAIEPTATLLSSVDDIMITAIGLESSLQTYNLNIADNIALAESYLATSTFLRSLIDNLSIRPNF</sequence>
<dbReference type="AlphaFoldDB" id="A0A0F8WIY6"/>
<protein>
    <submittedName>
        <fullName evidence="1">Uncharacterized protein</fullName>
    </submittedName>
</protein>
<feature type="non-terminal residue" evidence="1">
    <location>
        <position position="1"/>
    </location>
</feature>
<comment type="caution">
    <text evidence="1">The sequence shown here is derived from an EMBL/GenBank/DDBJ whole genome shotgun (WGS) entry which is preliminary data.</text>
</comment>